<dbReference type="GO" id="GO:0003729">
    <property type="term" value="F:mRNA binding"/>
    <property type="evidence" value="ECO:0007669"/>
    <property type="project" value="InterPro"/>
</dbReference>
<dbReference type="PANTHER" id="PTHR15921">
    <property type="entry name" value="PRE-MRNA CLEAVAGE COMPLEX II"/>
    <property type="match status" value="1"/>
</dbReference>
<dbReference type="InterPro" id="IPR006569">
    <property type="entry name" value="CID_dom"/>
</dbReference>
<dbReference type="GO" id="GO:0005737">
    <property type="term" value="C:cytoplasm"/>
    <property type="evidence" value="ECO:0007669"/>
    <property type="project" value="TreeGrafter"/>
</dbReference>
<feature type="domain" description="CID" evidence="2">
    <location>
        <begin position="20"/>
        <end position="155"/>
    </location>
</feature>
<dbReference type="Gene3D" id="1.25.40.90">
    <property type="match status" value="1"/>
</dbReference>
<feature type="region of interest" description="Disordered" evidence="1">
    <location>
        <begin position="151"/>
        <end position="175"/>
    </location>
</feature>
<proteinExistence type="predicted"/>
<evidence type="ECO:0000313" key="3">
    <source>
        <dbReference type="EMBL" id="CAB9499366.1"/>
    </source>
</evidence>
<dbReference type="SMART" id="SM00582">
    <property type="entry name" value="RPR"/>
    <property type="match status" value="1"/>
</dbReference>
<dbReference type="GO" id="GO:0005849">
    <property type="term" value="C:mRNA cleavage factor complex"/>
    <property type="evidence" value="ECO:0007669"/>
    <property type="project" value="TreeGrafter"/>
</dbReference>
<accession>A0A9N8DER7</accession>
<comment type="caution">
    <text evidence="3">The sequence shown here is derived from an EMBL/GenBank/DDBJ whole genome shotgun (WGS) entry which is preliminary data.</text>
</comment>
<dbReference type="PROSITE" id="PS51391">
    <property type="entry name" value="CID"/>
    <property type="match status" value="1"/>
</dbReference>
<dbReference type="AlphaFoldDB" id="A0A9N8DER7"/>
<dbReference type="EMBL" id="CAICTM010000058">
    <property type="protein sequence ID" value="CAB9499366.1"/>
    <property type="molecule type" value="Genomic_DNA"/>
</dbReference>
<sequence>MAAAVLPAAGGRETMDVDSIDDKEIAEYRELIEELGTFPDKVLINCLTMIAEDHSESKEAARRVYDCIREKLLSSSGDHKLPIMYVIDSILKNARGAYIGFFEQDAPKWMPSVYRALPDETRRNKLKKVWNTWKDFSLFAPDKWKAMGECFESDNTDGSTSPRSSSPLGGSNLVAGIPRSKTGALILTTSLRKEMQKILDEIQNDIDNELEKVSLERIADINPDLLANIKKAAEDTLRGNQQSTGVEGSGGDGGNDKDPVPLKPAFLAEMRSDQVVERSKAWAKVDAKPVELSNEMIQKLQTSVKESSSADARYFQSDAVDMTRVLAAASATATLLTTALERRETQDTKATQQAMQRSGGAAANAARSGYATVDKSLFTNNGIKTKNLALIGMLYEVGLPFVSSSDGRRFKTQLELSKHLDRLFKRSQIEKSMARTEERGWYCSDRVWTMEAKEEDIVDNNAALNANSATEATSTGEDDANPDSFTEVADETRDKCVVCGINFKMFFDNDDGAYKYRNCREVEVMNDDVAENESDMMLVHVTCWRGLGSPATLDIDQTLRD</sequence>
<dbReference type="CDD" id="cd16982">
    <property type="entry name" value="CID_Pcf11"/>
    <property type="match status" value="1"/>
</dbReference>
<evidence type="ECO:0000313" key="4">
    <source>
        <dbReference type="Proteomes" id="UP001153069"/>
    </source>
</evidence>
<reference evidence="3" key="1">
    <citation type="submission" date="2020-06" db="EMBL/GenBank/DDBJ databases">
        <authorList>
            <consortium name="Plant Systems Biology data submission"/>
        </authorList>
    </citation>
    <scope>NUCLEOTIDE SEQUENCE</scope>
    <source>
        <strain evidence="3">D6</strain>
    </source>
</reference>
<dbReference type="GO" id="GO:0000993">
    <property type="term" value="F:RNA polymerase II complex binding"/>
    <property type="evidence" value="ECO:0007669"/>
    <property type="project" value="InterPro"/>
</dbReference>
<dbReference type="InterPro" id="IPR047415">
    <property type="entry name" value="Pcf11_CID"/>
</dbReference>
<organism evidence="3 4">
    <name type="scientific">Seminavis robusta</name>
    <dbReference type="NCBI Taxonomy" id="568900"/>
    <lineage>
        <taxon>Eukaryota</taxon>
        <taxon>Sar</taxon>
        <taxon>Stramenopiles</taxon>
        <taxon>Ochrophyta</taxon>
        <taxon>Bacillariophyta</taxon>
        <taxon>Bacillariophyceae</taxon>
        <taxon>Bacillariophycidae</taxon>
        <taxon>Naviculales</taxon>
        <taxon>Naviculaceae</taxon>
        <taxon>Seminavis</taxon>
    </lineage>
</organism>
<dbReference type="GO" id="GO:0031124">
    <property type="term" value="P:mRNA 3'-end processing"/>
    <property type="evidence" value="ECO:0007669"/>
    <property type="project" value="InterPro"/>
</dbReference>
<dbReference type="SUPFAM" id="SSF48464">
    <property type="entry name" value="ENTH/VHS domain"/>
    <property type="match status" value="1"/>
</dbReference>
<dbReference type="OrthoDB" id="343582at2759"/>
<dbReference type="GO" id="GO:0006369">
    <property type="term" value="P:termination of RNA polymerase II transcription"/>
    <property type="evidence" value="ECO:0007669"/>
    <property type="project" value="InterPro"/>
</dbReference>
<feature type="compositionally biased region" description="Polar residues" evidence="1">
    <location>
        <begin position="156"/>
        <end position="169"/>
    </location>
</feature>
<feature type="region of interest" description="Disordered" evidence="1">
    <location>
        <begin position="343"/>
        <end position="363"/>
    </location>
</feature>
<protein>
    <submittedName>
        <fullName evidence="3">PCF11, cleavage and polyadenylation factor subunit, homolog (Saccharomyces cerevisiae)</fullName>
    </submittedName>
</protein>
<evidence type="ECO:0000259" key="2">
    <source>
        <dbReference type="PROSITE" id="PS51391"/>
    </source>
</evidence>
<dbReference type="PANTHER" id="PTHR15921:SF3">
    <property type="entry name" value="PRE-MRNA CLEAVAGE COMPLEX 2 PROTEIN PCF11"/>
    <property type="match status" value="1"/>
</dbReference>
<evidence type="ECO:0000256" key="1">
    <source>
        <dbReference type="SAM" id="MobiDB-lite"/>
    </source>
</evidence>
<dbReference type="InterPro" id="IPR045154">
    <property type="entry name" value="PCF11-like"/>
</dbReference>
<feature type="region of interest" description="Disordered" evidence="1">
    <location>
        <begin position="236"/>
        <end position="259"/>
    </location>
</feature>
<dbReference type="Pfam" id="PF04818">
    <property type="entry name" value="CID"/>
    <property type="match status" value="1"/>
</dbReference>
<gene>
    <name evidence="3" type="ORF">SEMRO_59_G034190.1</name>
</gene>
<keyword evidence="4" id="KW-1185">Reference proteome</keyword>
<dbReference type="Proteomes" id="UP001153069">
    <property type="component" value="Unassembled WGS sequence"/>
</dbReference>
<dbReference type="InterPro" id="IPR008942">
    <property type="entry name" value="ENTH_VHS"/>
</dbReference>
<name>A0A9N8DER7_9STRA</name>